<accession>A0A3M6UYY1</accession>
<sequence>MQTYASSVRKCLSVITDRQRVEFISVISIRWSSVECKALGIGGFPLELTLNRVGKKEVSAVPFNENAVNRLNEKI</sequence>
<comment type="caution">
    <text evidence="1">The sequence shown here is derived from an EMBL/GenBank/DDBJ whole genome shotgun (WGS) entry which is preliminary data.</text>
</comment>
<reference evidence="1 2" key="1">
    <citation type="journal article" date="2018" name="Sci. Rep.">
        <title>Comparative analysis of the Pocillopora damicornis genome highlights role of immune system in coral evolution.</title>
        <authorList>
            <person name="Cunning R."/>
            <person name="Bay R.A."/>
            <person name="Gillette P."/>
            <person name="Baker A.C."/>
            <person name="Traylor-Knowles N."/>
        </authorList>
    </citation>
    <scope>NUCLEOTIDE SEQUENCE [LARGE SCALE GENOMIC DNA]</scope>
    <source>
        <strain evidence="1">RSMAS</strain>
        <tissue evidence="1">Whole animal</tissue>
    </source>
</reference>
<gene>
    <name evidence="1" type="ORF">pdam_00021876</name>
</gene>
<protein>
    <submittedName>
        <fullName evidence="1">Uncharacterized protein</fullName>
    </submittedName>
</protein>
<organism evidence="1 2">
    <name type="scientific">Pocillopora damicornis</name>
    <name type="common">Cauliflower coral</name>
    <name type="synonym">Millepora damicornis</name>
    <dbReference type="NCBI Taxonomy" id="46731"/>
    <lineage>
        <taxon>Eukaryota</taxon>
        <taxon>Metazoa</taxon>
        <taxon>Cnidaria</taxon>
        <taxon>Anthozoa</taxon>
        <taxon>Hexacorallia</taxon>
        <taxon>Scleractinia</taxon>
        <taxon>Astrocoeniina</taxon>
        <taxon>Pocilloporidae</taxon>
        <taxon>Pocillopora</taxon>
    </lineage>
</organism>
<evidence type="ECO:0000313" key="1">
    <source>
        <dbReference type="EMBL" id="RMX58799.1"/>
    </source>
</evidence>
<dbReference type="Proteomes" id="UP000275408">
    <property type="component" value="Unassembled WGS sequence"/>
</dbReference>
<dbReference type="AlphaFoldDB" id="A0A3M6UYY1"/>
<proteinExistence type="predicted"/>
<keyword evidence="2" id="KW-1185">Reference proteome</keyword>
<dbReference type="EMBL" id="RCHS01000449">
    <property type="protein sequence ID" value="RMX58799.1"/>
    <property type="molecule type" value="Genomic_DNA"/>
</dbReference>
<name>A0A3M6UYY1_POCDA</name>
<evidence type="ECO:0000313" key="2">
    <source>
        <dbReference type="Proteomes" id="UP000275408"/>
    </source>
</evidence>